<protein>
    <recommendedName>
        <fullName evidence="3">SWIM-type domain-containing protein</fullName>
    </recommendedName>
</protein>
<dbReference type="Proteomes" id="UP000005408">
    <property type="component" value="Unassembled WGS sequence"/>
</dbReference>
<reference evidence="4" key="1">
    <citation type="submission" date="2022-08" db="UniProtKB">
        <authorList>
            <consortium name="EnsemblMetazoa"/>
        </authorList>
    </citation>
    <scope>IDENTIFICATION</scope>
    <source>
        <strain evidence="4">05x7-T-G4-1.051#20</strain>
    </source>
</reference>
<keyword evidence="2" id="KW-0175">Coiled coil</keyword>
<feature type="domain" description="SWIM-type" evidence="3">
    <location>
        <begin position="147"/>
        <end position="189"/>
    </location>
</feature>
<keyword evidence="1" id="KW-0479">Metal-binding</keyword>
<dbReference type="EnsemblMetazoa" id="G31381.1">
    <property type="protein sequence ID" value="G31381.1:cds"/>
    <property type="gene ID" value="G31381"/>
</dbReference>
<evidence type="ECO:0000259" key="3">
    <source>
        <dbReference type="PROSITE" id="PS50966"/>
    </source>
</evidence>
<evidence type="ECO:0000313" key="4">
    <source>
        <dbReference type="EnsemblMetazoa" id="G31381.1:cds"/>
    </source>
</evidence>
<dbReference type="InterPro" id="IPR011604">
    <property type="entry name" value="PDDEXK-like_dom_sf"/>
</dbReference>
<keyword evidence="5" id="KW-1185">Reference proteome</keyword>
<evidence type="ECO:0000256" key="1">
    <source>
        <dbReference type="PROSITE-ProRule" id="PRU00325"/>
    </source>
</evidence>
<proteinExistence type="predicted"/>
<accession>A0A8W8M621</accession>
<evidence type="ECO:0000256" key="2">
    <source>
        <dbReference type="SAM" id="Coils"/>
    </source>
</evidence>
<dbReference type="PANTHER" id="PTHR47526">
    <property type="entry name" value="ATP-DEPENDENT DNA HELICASE"/>
    <property type="match status" value="1"/>
</dbReference>
<dbReference type="InterPro" id="IPR011335">
    <property type="entry name" value="Restrct_endonuc-II-like"/>
</dbReference>
<dbReference type="Gene3D" id="3.90.320.10">
    <property type="match status" value="1"/>
</dbReference>
<organism evidence="4 5">
    <name type="scientific">Magallana gigas</name>
    <name type="common">Pacific oyster</name>
    <name type="synonym">Crassostrea gigas</name>
    <dbReference type="NCBI Taxonomy" id="29159"/>
    <lineage>
        <taxon>Eukaryota</taxon>
        <taxon>Metazoa</taxon>
        <taxon>Spiralia</taxon>
        <taxon>Lophotrochozoa</taxon>
        <taxon>Mollusca</taxon>
        <taxon>Bivalvia</taxon>
        <taxon>Autobranchia</taxon>
        <taxon>Pteriomorphia</taxon>
        <taxon>Ostreida</taxon>
        <taxon>Ostreoidea</taxon>
        <taxon>Ostreidae</taxon>
        <taxon>Magallana</taxon>
    </lineage>
</organism>
<dbReference type="GO" id="GO:0006281">
    <property type="term" value="P:DNA repair"/>
    <property type="evidence" value="ECO:0007669"/>
    <property type="project" value="UniProtKB-ARBA"/>
</dbReference>
<name>A0A8W8M621_MAGGI</name>
<dbReference type="SUPFAM" id="SSF52980">
    <property type="entry name" value="Restriction endonuclease-like"/>
    <property type="match status" value="1"/>
</dbReference>
<keyword evidence="1" id="KW-0862">Zinc</keyword>
<dbReference type="PROSITE" id="PS50966">
    <property type="entry name" value="ZF_SWIM"/>
    <property type="match status" value="1"/>
</dbReference>
<dbReference type="InterPro" id="IPR007527">
    <property type="entry name" value="Znf_SWIM"/>
</dbReference>
<evidence type="ECO:0000313" key="5">
    <source>
        <dbReference type="Proteomes" id="UP000005408"/>
    </source>
</evidence>
<dbReference type="GO" id="GO:0008270">
    <property type="term" value="F:zinc ion binding"/>
    <property type="evidence" value="ECO:0007669"/>
    <property type="project" value="UniProtKB-KW"/>
</dbReference>
<dbReference type="AlphaFoldDB" id="A0A8W8M621"/>
<sequence>MNGQTDDTQDVIRKAHLSFQLRFEVSVQILEKSLKELLSEIKQTQTPITFESDTVESLTSQLSAQAVNQRMLLYNSKLTYFVSRLTEEKMELRNKLGRLEEVIWRYRQRGAKQQVARRYLGSINVEQNVFLKAKVSPSQPGVGRADYHVWILIASDGEDSYKIENASCTCKAGLGRRCSHISAIGYAVVMAWNQGFAGKSVTDFPVSWGKGATSSAVDHQAELKEIDFSRPNKNKPINTYNIIVRCKPQTKFRFKKLESHNELVEFSHSSCLSKICQCKGTLINKILLSEPCQLSTSAGKTSNQKDDHHGNHDLDYSNPINNADIQCQPCRDFYRKYVHLSENKIDGVCLNTTEQNSDLWFDSRKVRIPASVANKVPKTSKANPQNFVTNHLYPRFNGNNATHHGKVSEPIAEEIFEKKFDLEVKNCEKSNEVAKKYNVKILHYA</sequence>
<feature type="coiled-coil region" evidence="2">
    <location>
        <begin position="82"/>
        <end position="109"/>
    </location>
</feature>
<keyword evidence="1" id="KW-0863">Zinc-finger</keyword>
<dbReference type="PANTHER" id="PTHR47526:SF3">
    <property type="entry name" value="PHD-TYPE DOMAIN-CONTAINING PROTEIN"/>
    <property type="match status" value="1"/>
</dbReference>